<reference evidence="6 7" key="1">
    <citation type="journal article" date="2024" name="Nat. Commun.">
        <title>Phylogenomics reveals the evolutionary origins of lichenization in chlorophyte algae.</title>
        <authorList>
            <person name="Puginier C."/>
            <person name="Libourel C."/>
            <person name="Otte J."/>
            <person name="Skaloud P."/>
            <person name="Haon M."/>
            <person name="Grisel S."/>
            <person name="Petersen M."/>
            <person name="Berrin J.G."/>
            <person name="Delaux P.M."/>
            <person name="Dal Grande F."/>
            <person name="Keller J."/>
        </authorList>
    </citation>
    <scope>NUCLEOTIDE SEQUENCE [LARGE SCALE GENOMIC DNA]</scope>
    <source>
        <strain evidence="6 7">SAG 216-7</strain>
    </source>
</reference>
<accession>A0ABR2YH98</accession>
<dbReference type="Gene3D" id="3.40.50.720">
    <property type="entry name" value="NAD(P)-binding Rossmann-like Domain"/>
    <property type="match status" value="2"/>
</dbReference>
<evidence type="ECO:0000256" key="2">
    <source>
        <dbReference type="ARBA" id="ARBA00023002"/>
    </source>
</evidence>
<gene>
    <name evidence="6" type="ORF">WJX75_001127</name>
</gene>
<dbReference type="Proteomes" id="UP001491310">
    <property type="component" value="Unassembled WGS sequence"/>
</dbReference>
<comment type="similarity">
    <text evidence="1 4">Belongs to the D-isomer specific 2-hydroxyacid dehydrogenase family.</text>
</comment>
<evidence type="ECO:0000313" key="6">
    <source>
        <dbReference type="EMBL" id="KAK9905506.1"/>
    </source>
</evidence>
<dbReference type="InterPro" id="IPR006139">
    <property type="entry name" value="D-isomer_2_OHA_DH_cat_dom"/>
</dbReference>
<sequence>MATAATVVQESENGTGQDSAACSKVAVFSASRYVHDFLNEPIMENFPGSTFIEAQLDINTAPLAAGHKAICCFVNDNLSKDVVEKLAEAGVRFVAMRCAGFDRVDLKACEQAGIAVARVPTYSPASVAEHAVAMLLCLNRNLHLAHIRMWAGDYTLSGLVGFELRSKTVGVLGTGAIGAAACRIFKGFGSRVIAYDIYESEEVRALGVEYMSKEELLQQADVISLHCPLLPSTYHIIDKDSIATMKRGAIIVNVSRGGLVDTDAATDALETGQLGGLALDVYEHEGSLFFKNWTALTSGERFKSWDKKFQMLKSYPNVLVTPHSAFLTEQALSNIAATTVENLKEFSTGKKLSFQVVAK</sequence>
<evidence type="ECO:0000259" key="5">
    <source>
        <dbReference type="SMART" id="SM01002"/>
    </source>
</evidence>
<dbReference type="PANTHER" id="PTHR43026:SF1">
    <property type="entry name" value="2-HYDROXYACID DEHYDROGENASE HOMOLOG 1-RELATED"/>
    <property type="match status" value="1"/>
</dbReference>
<protein>
    <recommendedName>
        <fullName evidence="5">Alanine dehydrogenase/pyridine nucleotide transhydrogenase NAD(H)-binding domain-containing protein</fullName>
    </recommendedName>
</protein>
<dbReference type="InterPro" id="IPR058205">
    <property type="entry name" value="D-LDH-like"/>
</dbReference>
<dbReference type="EMBL" id="JALJOT010000011">
    <property type="protein sequence ID" value="KAK9905506.1"/>
    <property type="molecule type" value="Genomic_DNA"/>
</dbReference>
<dbReference type="PROSITE" id="PS00670">
    <property type="entry name" value="D_2_HYDROXYACID_DH_2"/>
    <property type="match status" value="1"/>
</dbReference>
<dbReference type="InterPro" id="IPR036291">
    <property type="entry name" value="NAD(P)-bd_dom_sf"/>
</dbReference>
<evidence type="ECO:0000256" key="3">
    <source>
        <dbReference type="ARBA" id="ARBA00023027"/>
    </source>
</evidence>
<dbReference type="Pfam" id="PF00389">
    <property type="entry name" value="2-Hacid_dh"/>
    <property type="match status" value="1"/>
</dbReference>
<dbReference type="Pfam" id="PF02826">
    <property type="entry name" value="2-Hacid_dh_C"/>
    <property type="match status" value="1"/>
</dbReference>
<dbReference type="SUPFAM" id="SSF51735">
    <property type="entry name" value="NAD(P)-binding Rossmann-fold domains"/>
    <property type="match status" value="1"/>
</dbReference>
<dbReference type="PROSITE" id="PS00671">
    <property type="entry name" value="D_2_HYDROXYACID_DH_3"/>
    <property type="match status" value="1"/>
</dbReference>
<proteinExistence type="inferred from homology"/>
<dbReference type="InterPro" id="IPR006140">
    <property type="entry name" value="D-isomer_DH_NAD-bd"/>
</dbReference>
<dbReference type="SMART" id="SM01002">
    <property type="entry name" value="AlaDh_PNT_C"/>
    <property type="match status" value="1"/>
</dbReference>
<comment type="caution">
    <text evidence="6">The sequence shown here is derived from an EMBL/GenBank/DDBJ whole genome shotgun (WGS) entry which is preliminary data.</text>
</comment>
<dbReference type="PROSITE" id="PS00065">
    <property type="entry name" value="D_2_HYDROXYACID_DH_1"/>
    <property type="match status" value="1"/>
</dbReference>
<evidence type="ECO:0000256" key="4">
    <source>
        <dbReference type="RuleBase" id="RU003719"/>
    </source>
</evidence>
<keyword evidence="7" id="KW-1185">Reference proteome</keyword>
<dbReference type="SUPFAM" id="SSF52283">
    <property type="entry name" value="Formate/glycerate dehydrogenase catalytic domain-like"/>
    <property type="match status" value="1"/>
</dbReference>
<name>A0ABR2YH98_9CHLO</name>
<evidence type="ECO:0000256" key="1">
    <source>
        <dbReference type="ARBA" id="ARBA00005854"/>
    </source>
</evidence>
<feature type="domain" description="Alanine dehydrogenase/pyridine nucleotide transhydrogenase NAD(H)-binding" evidence="5">
    <location>
        <begin position="156"/>
        <end position="275"/>
    </location>
</feature>
<dbReference type="InterPro" id="IPR029752">
    <property type="entry name" value="D-isomer_DH_CS1"/>
</dbReference>
<dbReference type="InterPro" id="IPR007698">
    <property type="entry name" value="AlaDH/PNT_NAD(H)-bd"/>
</dbReference>
<keyword evidence="2 4" id="KW-0560">Oxidoreductase</keyword>
<dbReference type="CDD" id="cd12183">
    <property type="entry name" value="LDH_like_2"/>
    <property type="match status" value="1"/>
</dbReference>
<evidence type="ECO:0000313" key="7">
    <source>
        <dbReference type="Proteomes" id="UP001491310"/>
    </source>
</evidence>
<keyword evidence="3" id="KW-0520">NAD</keyword>
<organism evidence="6 7">
    <name type="scientific">Coccomyxa subellipsoidea</name>
    <dbReference type="NCBI Taxonomy" id="248742"/>
    <lineage>
        <taxon>Eukaryota</taxon>
        <taxon>Viridiplantae</taxon>
        <taxon>Chlorophyta</taxon>
        <taxon>core chlorophytes</taxon>
        <taxon>Trebouxiophyceae</taxon>
        <taxon>Trebouxiophyceae incertae sedis</taxon>
        <taxon>Coccomyxaceae</taxon>
        <taxon>Coccomyxa</taxon>
    </lineage>
</organism>
<dbReference type="PANTHER" id="PTHR43026">
    <property type="entry name" value="2-HYDROXYACID DEHYDROGENASE HOMOLOG 1-RELATED"/>
    <property type="match status" value="1"/>
</dbReference>
<dbReference type="InterPro" id="IPR029753">
    <property type="entry name" value="D-isomer_DH_CS"/>
</dbReference>